<name>A0A9W4QZ49_9GAMM</name>
<dbReference type="AlphaFoldDB" id="A0A9W4QZ49"/>
<protein>
    <recommendedName>
        <fullName evidence="5">Dicarboxylate transport domain-containing protein</fullName>
    </recommendedName>
</protein>
<dbReference type="EMBL" id="CAMAPD010000027">
    <property type="protein sequence ID" value="CAH9067804.1"/>
    <property type="molecule type" value="Genomic_DNA"/>
</dbReference>
<evidence type="ECO:0000313" key="4">
    <source>
        <dbReference type="Proteomes" id="UP001152485"/>
    </source>
</evidence>
<evidence type="ECO:0008006" key="5">
    <source>
        <dbReference type="Google" id="ProtNLM"/>
    </source>
</evidence>
<dbReference type="EMBL" id="CAMAPC010000008">
    <property type="protein sequence ID" value="CAH9059254.1"/>
    <property type="molecule type" value="Genomic_DNA"/>
</dbReference>
<reference evidence="1 4" key="1">
    <citation type="submission" date="2022-07" db="EMBL/GenBank/DDBJ databases">
        <authorList>
            <person name="Criscuolo A."/>
        </authorList>
    </citation>
    <scope>NUCLEOTIDE SEQUENCE</scope>
    <source>
        <strain evidence="4">CIP 111951</strain>
        <strain evidence="1">CIP111854</strain>
        <strain evidence="2">CIP111951</strain>
    </source>
</reference>
<dbReference type="InterPro" id="IPR021730">
    <property type="entry name" value="YdbH"/>
</dbReference>
<sequence length="846" mass="92500">MTFGRLKWIGIILCSLLISLYIARKPLVTALANYYLATQKIQLGCLNWSINSWRSVQIQTLCLKHEAFVIEVEGVNLNHTRAAIKKVSISVKQTQTQSQVAAEYVPLSLDLPDRPLLNIASLQVVGNDFIPAIKMSINEHELNRFDVQGDVQGTLQLAPTVIDADVDLMSPVIRSYIPELIKDVSGRAEISYSGNAINIVLKHQLLGSAEHKSCLVQLYSNGVGKFNIDLNTQQVKADLSSLNNILEIDDCDSFIPHSYAEQLRPLLIQPWQLQFPSVAKIKSMKMLTEYVTLVSEDRSSQFNIKMLKADLAANKANAEFQLIHQSTSLGELSFNGSIAVVNKQINGNGSFSYHSDVLPLVPFQGQDMQIAGNVQVDFQAGQTRLKLDASGGLDNVDFEGYSAQQSRMTINSNIEFSKSFATHTQLTLTVPELKGLGLNTKNSQLQLDLSVDTSQMLQLNGLLSSDLIENNSVKVKGTKTQFSLAGGIEAGEVLTQIEGETQLAAVQTSDLTLKNITIESTGQQSRGVMFTHFIEGAGVEGVFKHQYSPLAHPYQFLVTAKPLIDLQRIVGSFVPELKLAQGEASIEVAGDLNLQTADFIARLYNVSALYGAHYIDDINTVIDGQYSSGMINVGPSKLNIAQVRSGVVLSNVSATLGVKDNQAFLSDINAQVFDGQVSIPRFNLSAEQQHLQLNAQSLDLALLAQAGRDAGVELMGRISGTFPVTIKDKKITVEQGKLFNADTGKLKVAKNASIEALKAQQPSLKSVIGVLDDLTIDNLSSDVALTEDGWLTLAVQIEGENKPQSQPVNFNYTHQENIFTLFRALRLSDEITQKVEDALTKQEQSP</sequence>
<comment type="caution">
    <text evidence="1">The sequence shown here is derived from an EMBL/GenBank/DDBJ whole genome shotgun (WGS) entry which is preliminary data.</text>
</comment>
<proteinExistence type="predicted"/>
<dbReference type="Proteomes" id="UP001152485">
    <property type="component" value="Unassembled WGS sequence"/>
</dbReference>
<dbReference type="Proteomes" id="UP001152467">
    <property type="component" value="Unassembled WGS sequence"/>
</dbReference>
<organism evidence="1 3">
    <name type="scientific">Pseudoalteromonas holothuriae</name>
    <dbReference type="NCBI Taxonomy" id="2963714"/>
    <lineage>
        <taxon>Bacteria</taxon>
        <taxon>Pseudomonadati</taxon>
        <taxon>Pseudomonadota</taxon>
        <taxon>Gammaproteobacteria</taxon>
        <taxon>Alteromonadales</taxon>
        <taxon>Pseudoalteromonadaceae</taxon>
        <taxon>Pseudoalteromonas</taxon>
    </lineage>
</organism>
<evidence type="ECO:0000313" key="1">
    <source>
        <dbReference type="EMBL" id="CAH9059254.1"/>
    </source>
</evidence>
<dbReference type="RefSeq" id="WP_261595225.1">
    <property type="nucleotide sequence ID" value="NZ_CAMAPC010000008.1"/>
</dbReference>
<evidence type="ECO:0000313" key="2">
    <source>
        <dbReference type="EMBL" id="CAH9067804.1"/>
    </source>
</evidence>
<dbReference type="Pfam" id="PF11739">
    <property type="entry name" value="YdbH-like"/>
    <property type="match status" value="1"/>
</dbReference>
<accession>A0A9W4QZ49</accession>
<keyword evidence="3" id="KW-1185">Reference proteome</keyword>
<evidence type="ECO:0000313" key="3">
    <source>
        <dbReference type="Proteomes" id="UP001152467"/>
    </source>
</evidence>
<gene>
    <name evidence="1" type="ORF">PSECIP111854_02369</name>
    <name evidence="2" type="ORF">PSECIP111951_03902</name>
</gene>